<evidence type="ECO:0000313" key="1">
    <source>
        <dbReference type="EMBL" id="MQM08427.1"/>
    </source>
</evidence>
<comment type="caution">
    <text evidence="1">The sequence shown here is derived from an EMBL/GenBank/DDBJ whole genome shotgun (WGS) entry which is preliminary data.</text>
</comment>
<organism evidence="1 2">
    <name type="scientific">Colocasia esculenta</name>
    <name type="common">Wild taro</name>
    <name type="synonym">Arum esculentum</name>
    <dbReference type="NCBI Taxonomy" id="4460"/>
    <lineage>
        <taxon>Eukaryota</taxon>
        <taxon>Viridiplantae</taxon>
        <taxon>Streptophyta</taxon>
        <taxon>Embryophyta</taxon>
        <taxon>Tracheophyta</taxon>
        <taxon>Spermatophyta</taxon>
        <taxon>Magnoliopsida</taxon>
        <taxon>Liliopsida</taxon>
        <taxon>Araceae</taxon>
        <taxon>Aroideae</taxon>
        <taxon>Colocasieae</taxon>
        <taxon>Colocasia</taxon>
    </lineage>
</organism>
<sequence>PSSHVSRQIHIFEFQPKCVDTTGHCVDTTDNCYRTGFWDSELVSTHRNKRRGNSNSLNSTHAQGNMIILRSIVQNTSTHINNQTNTLLFLT</sequence>
<protein>
    <submittedName>
        <fullName evidence="1">Uncharacterized protein</fullName>
    </submittedName>
</protein>
<keyword evidence="2" id="KW-1185">Reference proteome</keyword>
<dbReference type="Proteomes" id="UP000652761">
    <property type="component" value="Unassembled WGS sequence"/>
</dbReference>
<feature type="non-terminal residue" evidence="1">
    <location>
        <position position="91"/>
    </location>
</feature>
<name>A0A843WL30_COLES</name>
<accession>A0A843WL30</accession>
<reference evidence="1" key="1">
    <citation type="submission" date="2017-07" db="EMBL/GenBank/DDBJ databases">
        <title>Taro Niue Genome Assembly and Annotation.</title>
        <authorList>
            <person name="Atibalentja N."/>
            <person name="Keating K."/>
            <person name="Fields C.J."/>
        </authorList>
    </citation>
    <scope>NUCLEOTIDE SEQUENCE</scope>
    <source>
        <strain evidence="1">Niue_2</strain>
        <tissue evidence="1">Leaf</tissue>
    </source>
</reference>
<gene>
    <name evidence="1" type="ORF">Taro_041283</name>
</gene>
<dbReference type="AlphaFoldDB" id="A0A843WL30"/>
<proteinExistence type="predicted"/>
<evidence type="ECO:0000313" key="2">
    <source>
        <dbReference type="Proteomes" id="UP000652761"/>
    </source>
</evidence>
<dbReference type="EMBL" id="NMUH01004117">
    <property type="protein sequence ID" value="MQM08427.1"/>
    <property type="molecule type" value="Genomic_DNA"/>
</dbReference>